<feature type="transmembrane region" description="Helical" evidence="5">
    <location>
        <begin position="96"/>
        <end position="117"/>
    </location>
</feature>
<gene>
    <name evidence="6" type="ORF">KUTeg_014265</name>
</gene>
<dbReference type="InterPro" id="IPR050579">
    <property type="entry name" value="PMP-22/EMP/MP20-like"/>
</dbReference>
<keyword evidence="3 5" id="KW-1133">Transmembrane helix</keyword>
<evidence type="ECO:0000313" key="7">
    <source>
        <dbReference type="Proteomes" id="UP001217089"/>
    </source>
</evidence>
<dbReference type="Gene3D" id="1.20.140.150">
    <property type="match status" value="1"/>
</dbReference>
<keyword evidence="2 5" id="KW-0812">Transmembrane</keyword>
<comment type="caution">
    <text evidence="6">The sequence shown here is derived from an EMBL/GenBank/DDBJ whole genome shotgun (WGS) entry which is preliminary data.</text>
</comment>
<dbReference type="Proteomes" id="UP001217089">
    <property type="component" value="Unassembled WGS sequence"/>
</dbReference>
<dbReference type="EMBL" id="JARBDR010000657">
    <property type="protein sequence ID" value="KAJ8309391.1"/>
    <property type="molecule type" value="Genomic_DNA"/>
</dbReference>
<organism evidence="6 7">
    <name type="scientific">Tegillarca granosa</name>
    <name type="common">Malaysian cockle</name>
    <name type="synonym">Anadara granosa</name>
    <dbReference type="NCBI Taxonomy" id="220873"/>
    <lineage>
        <taxon>Eukaryota</taxon>
        <taxon>Metazoa</taxon>
        <taxon>Spiralia</taxon>
        <taxon>Lophotrochozoa</taxon>
        <taxon>Mollusca</taxon>
        <taxon>Bivalvia</taxon>
        <taxon>Autobranchia</taxon>
        <taxon>Pteriomorphia</taxon>
        <taxon>Arcoida</taxon>
        <taxon>Arcoidea</taxon>
        <taxon>Arcidae</taxon>
        <taxon>Tegillarca</taxon>
    </lineage>
</organism>
<name>A0ABQ9EYL1_TEGGR</name>
<keyword evidence="4 5" id="KW-0472">Membrane</keyword>
<evidence type="ECO:0000256" key="2">
    <source>
        <dbReference type="ARBA" id="ARBA00022692"/>
    </source>
</evidence>
<feature type="transmembrane region" description="Helical" evidence="5">
    <location>
        <begin position="65"/>
        <end position="84"/>
    </location>
</feature>
<evidence type="ECO:0000256" key="1">
    <source>
        <dbReference type="ARBA" id="ARBA00004141"/>
    </source>
</evidence>
<dbReference type="PANTHER" id="PTHR10671:SF108">
    <property type="entry name" value="CLAUDIN FAMILY PROTEIN-RELATED"/>
    <property type="match status" value="1"/>
</dbReference>
<evidence type="ECO:0000256" key="5">
    <source>
        <dbReference type="SAM" id="Phobius"/>
    </source>
</evidence>
<reference evidence="6 7" key="1">
    <citation type="submission" date="2022-12" db="EMBL/GenBank/DDBJ databases">
        <title>Chromosome-level genome of Tegillarca granosa.</title>
        <authorList>
            <person name="Kim J."/>
        </authorList>
    </citation>
    <scope>NUCLEOTIDE SEQUENCE [LARGE SCALE GENOMIC DNA]</scope>
    <source>
        <strain evidence="6">Teg-2019</strain>
        <tissue evidence="6">Adductor muscle</tissue>
    </source>
</reference>
<keyword evidence="7" id="KW-1185">Reference proteome</keyword>
<accession>A0ABQ9EYL1</accession>
<sequence>MSVPLHKNISIKPNTQSVCRQITNWFRATQALECLGLLCMGIALLILFLYFFVSQCKRRKAMIAIILLTFASVIFIVIGIAVFATKFEDRGYDISWSMGLAIAGAVFAFVAGVMEIIELR</sequence>
<dbReference type="PANTHER" id="PTHR10671">
    <property type="entry name" value="EPITHELIAL MEMBRANE PROTEIN-RELATED"/>
    <property type="match status" value="1"/>
</dbReference>
<evidence type="ECO:0000256" key="3">
    <source>
        <dbReference type="ARBA" id="ARBA00022989"/>
    </source>
</evidence>
<protein>
    <submittedName>
        <fullName evidence="6">Uncharacterized protein</fullName>
    </submittedName>
</protein>
<evidence type="ECO:0000256" key="4">
    <source>
        <dbReference type="ARBA" id="ARBA00023136"/>
    </source>
</evidence>
<comment type="subcellular location">
    <subcellularLocation>
        <location evidence="1">Membrane</location>
        <topology evidence="1">Multi-pass membrane protein</topology>
    </subcellularLocation>
</comment>
<evidence type="ECO:0000313" key="6">
    <source>
        <dbReference type="EMBL" id="KAJ8309391.1"/>
    </source>
</evidence>
<proteinExistence type="predicted"/>
<feature type="transmembrane region" description="Helical" evidence="5">
    <location>
        <begin position="35"/>
        <end position="53"/>
    </location>
</feature>